<sequence length="145" mass="16259">MREPHQQHESVIDDVEIHVNREALGALAVFDLTQTELKILLRLVALMEPGGTVMATRDDIATYFGIGPTFVSKVTTKLKSLGLAWRTDINRIQINPNFAFKGTREAWMEAVEALPEDAPQILVPAYEVRPPRAASFRGKRHLRAV</sequence>
<dbReference type="RefSeq" id="WP_330094689.1">
    <property type="nucleotide sequence ID" value="NZ_JAUZMY010000037.1"/>
</dbReference>
<gene>
    <name evidence="1" type="ORF">Q8791_27260</name>
</gene>
<organism evidence="1 2">
    <name type="scientific">Nocardiopsis codii</name>
    <dbReference type="NCBI Taxonomy" id="3065942"/>
    <lineage>
        <taxon>Bacteria</taxon>
        <taxon>Bacillati</taxon>
        <taxon>Actinomycetota</taxon>
        <taxon>Actinomycetes</taxon>
        <taxon>Streptosporangiales</taxon>
        <taxon>Nocardiopsidaceae</taxon>
        <taxon>Nocardiopsis</taxon>
    </lineage>
</organism>
<reference evidence="1 2" key="1">
    <citation type="submission" date="2023-08" db="EMBL/GenBank/DDBJ databases">
        <authorList>
            <person name="Girao M."/>
            <person name="Carvalho M.F."/>
        </authorList>
    </citation>
    <scope>NUCLEOTIDE SEQUENCE [LARGE SCALE GENOMIC DNA]</scope>
    <source>
        <strain evidence="1 2">CT-R113</strain>
    </source>
</reference>
<evidence type="ECO:0008006" key="3">
    <source>
        <dbReference type="Google" id="ProtNLM"/>
    </source>
</evidence>
<proteinExistence type="predicted"/>
<dbReference type="Proteomes" id="UP001356095">
    <property type="component" value="Unassembled WGS sequence"/>
</dbReference>
<dbReference type="InterPro" id="IPR036390">
    <property type="entry name" value="WH_DNA-bd_sf"/>
</dbReference>
<evidence type="ECO:0000313" key="1">
    <source>
        <dbReference type="EMBL" id="MEE2040925.1"/>
    </source>
</evidence>
<dbReference type="SUPFAM" id="SSF46785">
    <property type="entry name" value="Winged helix' DNA-binding domain"/>
    <property type="match status" value="1"/>
</dbReference>
<keyword evidence="2" id="KW-1185">Reference proteome</keyword>
<dbReference type="EMBL" id="JAUZMY010000037">
    <property type="protein sequence ID" value="MEE2040925.1"/>
    <property type="molecule type" value="Genomic_DNA"/>
</dbReference>
<comment type="caution">
    <text evidence="1">The sequence shown here is derived from an EMBL/GenBank/DDBJ whole genome shotgun (WGS) entry which is preliminary data.</text>
</comment>
<protein>
    <recommendedName>
        <fullName evidence="3">Plasmid replication protein RepL domain-containing protein</fullName>
    </recommendedName>
</protein>
<accession>A0ABU7KF98</accession>
<name>A0ABU7KF98_9ACTN</name>
<evidence type="ECO:0000313" key="2">
    <source>
        <dbReference type="Proteomes" id="UP001356095"/>
    </source>
</evidence>